<dbReference type="Gene3D" id="2.40.50.1020">
    <property type="entry name" value="LytTr DNA-binding domain"/>
    <property type="match status" value="1"/>
</dbReference>
<keyword evidence="4" id="KW-0238">DNA-binding</keyword>
<gene>
    <name evidence="4" type="ORF">BN85413030</name>
</gene>
<dbReference type="SMART" id="SM00850">
    <property type="entry name" value="LytTR"/>
    <property type="match status" value="1"/>
</dbReference>
<dbReference type="OrthoDB" id="2168082at2"/>
<dbReference type="HOGENOM" id="CLU_000445_14_2_14"/>
<evidence type="ECO:0000259" key="2">
    <source>
        <dbReference type="PROSITE" id="PS50110"/>
    </source>
</evidence>
<dbReference type="SUPFAM" id="SSF52172">
    <property type="entry name" value="CheY-like"/>
    <property type="match status" value="1"/>
</dbReference>
<dbReference type="SMART" id="SM00448">
    <property type="entry name" value="REC"/>
    <property type="match status" value="1"/>
</dbReference>
<dbReference type="GO" id="GO:0003677">
    <property type="term" value="F:DNA binding"/>
    <property type="evidence" value="ECO:0007669"/>
    <property type="project" value="UniProtKB-KW"/>
</dbReference>
<proteinExistence type="predicted"/>
<dbReference type="PROSITE" id="PS50110">
    <property type="entry name" value="RESPONSE_REGULATORY"/>
    <property type="match status" value="1"/>
</dbReference>
<keyword evidence="5" id="KW-1185">Reference proteome</keyword>
<keyword evidence="1" id="KW-0597">Phosphoprotein</keyword>
<dbReference type="GO" id="GO:0000156">
    <property type="term" value="F:phosphorelay response regulator activity"/>
    <property type="evidence" value="ECO:0007669"/>
    <property type="project" value="InterPro"/>
</dbReference>
<feature type="domain" description="HTH LytTR-type" evidence="3">
    <location>
        <begin position="134"/>
        <end position="233"/>
    </location>
</feature>
<dbReference type="InterPro" id="IPR011006">
    <property type="entry name" value="CheY-like_superfamily"/>
</dbReference>
<dbReference type="InterPro" id="IPR001789">
    <property type="entry name" value="Sig_transdc_resp-reg_receiver"/>
</dbReference>
<protein>
    <submittedName>
        <fullName evidence="4">Two-component system, LytTr DNA-binding region</fullName>
    </submittedName>
</protein>
<dbReference type="Pfam" id="PF00072">
    <property type="entry name" value="Response_reg"/>
    <property type="match status" value="1"/>
</dbReference>
<feature type="modified residue" description="4-aspartylphosphate" evidence="1">
    <location>
        <position position="59"/>
    </location>
</feature>
<evidence type="ECO:0000313" key="4">
    <source>
        <dbReference type="EMBL" id="CCV64880.1"/>
    </source>
</evidence>
<dbReference type="PROSITE" id="PS50930">
    <property type="entry name" value="HTH_LYTTR"/>
    <property type="match status" value="1"/>
</dbReference>
<evidence type="ECO:0000256" key="1">
    <source>
        <dbReference type="PROSITE-ProRule" id="PRU00169"/>
    </source>
</evidence>
<feature type="domain" description="Response regulatory" evidence="2">
    <location>
        <begin position="4"/>
        <end position="122"/>
    </location>
</feature>
<evidence type="ECO:0000259" key="3">
    <source>
        <dbReference type="PROSITE" id="PS50930"/>
    </source>
</evidence>
<dbReference type="InterPro" id="IPR046947">
    <property type="entry name" value="LytR-like"/>
</dbReference>
<dbReference type="STRING" id="1318466.BN85413030"/>
<dbReference type="Pfam" id="PF04397">
    <property type="entry name" value="LytTR"/>
    <property type="match status" value="1"/>
</dbReference>
<accession>U4KQN3</accession>
<dbReference type="RefSeq" id="WP_030003763.1">
    <property type="nucleotide sequence ID" value="NC_022538.1"/>
</dbReference>
<dbReference type="EMBL" id="FO681347">
    <property type="protein sequence ID" value="CCV64880.1"/>
    <property type="molecule type" value="Genomic_DNA"/>
</dbReference>
<name>U4KQN3_ALTPJ</name>
<sequence length="238" mass="28172">MKINIAILDDDEKVLNNYNEVINNLDSNNNFKTDLFSKERTFFHKAISDINFYHILILDINLGQKNGIETAKELRNKGYMNEIIFITNYVDYAFDAFDAYPFHYLLKETTSESEFSSILLKAVNTQIEKQSDIFRATSKGKTILIPYHKIEYFEVIGRYITVFYDNKSFKFIDTITHLEQKLPQKKFARVHRSYIINMRFIDSFQEEYLFLRNGKLIPLGKTRIQETKKLFSEFLSLS</sequence>
<dbReference type="PANTHER" id="PTHR37299">
    <property type="entry name" value="TRANSCRIPTIONAL REGULATOR-RELATED"/>
    <property type="match status" value="1"/>
</dbReference>
<reference evidence="4 5" key="1">
    <citation type="journal article" date="2013" name="J. Mol. Microbiol. Biotechnol.">
        <title>Analysis of the Complete Genomes of Acholeplasma brassicae , A. palmae and A. laidlawii and Their Comparison to the Obligate Parasites from ' Candidatus Phytoplasma'.</title>
        <authorList>
            <person name="Kube M."/>
            <person name="Siewert C."/>
            <person name="Migdoll A.M."/>
            <person name="Duduk B."/>
            <person name="Holz S."/>
            <person name="Rabus R."/>
            <person name="Seemuller E."/>
            <person name="Mitrovic J."/>
            <person name="Muller I."/>
            <person name="Buttner C."/>
            <person name="Reinhardt R."/>
        </authorList>
    </citation>
    <scope>NUCLEOTIDE SEQUENCE [LARGE SCALE GENOMIC DNA]</scope>
    <source>
        <strain evidence="4 5">J233</strain>
    </source>
</reference>
<dbReference type="Proteomes" id="UP000032740">
    <property type="component" value="Chromosome"/>
</dbReference>
<evidence type="ECO:0000313" key="5">
    <source>
        <dbReference type="Proteomes" id="UP000032740"/>
    </source>
</evidence>
<dbReference type="AlphaFoldDB" id="U4KQN3"/>
<dbReference type="InterPro" id="IPR007492">
    <property type="entry name" value="LytTR_DNA-bd_dom"/>
</dbReference>
<organism evidence="4 5">
    <name type="scientific">Alteracholeplasma palmae (strain ATCC 49389 / J233)</name>
    <name type="common">Acholeplasma palmae</name>
    <dbReference type="NCBI Taxonomy" id="1318466"/>
    <lineage>
        <taxon>Bacteria</taxon>
        <taxon>Bacillati</taxon>
        <taxon>Mycoplasmatota</taxon>
        <taxon>Mollicutes</taxon>
        <taxon>Acholeplasmatales</taxon>
        <taxon>Acholeplasmataceae</taxon>
        <taxon>Acholeplasma</taxon>
    </lineage>
</organism>
<dbReference type="KEGG" id="apal:BN85413030"/>
<dbReference type="PANTHER" id="PTHR37299:SF1">
    <property type="entry name" value="STAGE 0 SPORULATION PROTEIN A HOMOLOG"/>
    <property type="match status" value="1"/>
</dbReference>
<dbReference type="Gene3D" id="3.40.50.2300">
    <property type="match status" value="1"/>
</dbReference>